<dbReference type="InterPro" id="IPR045851">
    <property type="entry name" value="AMP-bd_C_sf"/>
</dbReference>
<dbReference type="PROSITE" id="PS00455">
    <property type="entry name" value="AMP_BINDING"/>
    <property type="match status" value="1"/>
</dbReference>
<evidence type="ECO:0000259" key="1">
    <source>
        <dbReference type="Pfam" id="PF00501"/>
    </source>
</evidence>
<dbReference type="Gene3D" id="3.40.50.12780">
    <property type="entry name" value="N-terminal domain of ligase-like"/>
    <property type="match status" value="1"/>
</dbReference>
<dbReference type="Gene3D" id="3.30.300.30">
    <property type="match status" value="1"/>
</dbReference>
<dbReference type="EMBL" id="SDPQ02000002">
    <property type="protein sequence ID" value="KAA1398269.1"/>
    <property type="molecule type" value="Genomic_DNA"/>
</dbReference>
<dbReference type="PANTHER" id="PTHR43767">
    <property type="entry name" value="LONG-CHAIN-FATTY-ACID--COA LIGASE"/>
    <property type="match status" value="1"/>
</dbReference>
<accession>A0A5M4FGB2</accession>
<sequence length="333" mass="34695">MFALVEPWVREGGEPIVIRTSGSTGEPKDVVLSHAAMLASAHASLDRLGGPGGWLQAMPVTGVGGLQVLVRSAVAGLEPVYADEHASLGAAIAAIPGPRRYASLVPTQAHRLVASGDVEVLAGLDALLIGGAAVPADLLEALRAAGVRVVRTYGMTETCGGCVYDGLPLDGVQVRIDEAGQVQLAGRMLFDGYADPAATAQVLRDGWFATADLGTIDDDGRLHVTGRVDDVVISGGVNISLPAVTAALRTYDGVRDAVALGVPDEEWGARVVAFLVPDDAVCLDGLRLDELRDGVEEAGLPRTWAPREVVLLDALPLLSGGKLDREKLRRAVR</sequence>
<evidence type="ECO:0000313" key="4">
    <source>
        <dbReference type="Proteomes" id="UP000380867"/>
    </source>
</evidence>
<dbReference type="InterPro" id="IPR000873">
    <property type="entry name" value="AMP-dep_synth/lig_dom"/>
</dbReference>
<name>A0A5M4FGB2_9ACTN</name>
<dbReference type="InterPro" id="IPR042099">
    <property type="entry name" value="ANL_N_sf"/>
</dbReference>
<evidence type="ECO:0000313" key="3">
    <source>
        <dbReference type="EMBL" id="KAA1398269.1"/>
    </source>
</evidence>
<feature type="domain" description="AMP-binding enzyme C-terminal" evidence="2">
    <location>
        <begin position="246"/>
        <end position="322"/>
    </location>
</feature>
<dbReference type="Proteomes" id="UP000380867">
    <property type="component" value="Unassembled WGS sequence"/>
</dbReference>
<comment type="caution">
    <text evidence="3">The sequence shown here is derived from an EMBL/GenBank/DDBJ whole genome shotgun (WGS) entry which is preliminary data.</text>
</comment>
<dbReference type="Pfam" id="PF00501">
    <property type="entry name" value="AMP-binding"/>
    <property type="match status" value="1"/>
</dbReference>
<organism evidence="3 4">
    <name type="scientific">Aeromicrobium ginsengisoli</name>
    <dbReference type="NCBI Taxonomy" id="363867"/>
    <lineage>
        <taxon>Bacteria</taxon>
        <taxon>Bacillati</taxon>
        <taxon>Actinomycetota</taxon>
        <taxon>Actinomycetes</taxon>
        <taxon>Propionibacteriales</taxon>
        <taxon>Nocardioidaceae</taxon>
        <taxon>Aeromicrobium</taxon>
    </lineage>
</organism>
<dbReference type="OrthoDB" id="9803968at2"/>
<reference evidence="3" key="1">
    <citation type="submission" date="2019-09" db="EMBL/GenBank/DDBJ databases">
        <authorList>
            <person name="Li J."/>
        </authorList>
    </citation>
    <scope>NUCLEOTIDE SEQUENCE [LARGE SCALE GENOMIC DNA]</scope>
    <source>
        <strain evidence="3">JCM 14732</strain>
    </source>
</reference>
<dbReference type="GO" id="GO:0016878">
    <property type="term" value="F:acid-thiol ligase activity"/>
    <property type="evidence" value="ECO:0007669"/>
    <property type="project" value="UniProtKB-ARBA"/>
</dbReference>
<dbReference type="Pfam" id="PF13193">
    <property type="entry name" value="AMP-binding_C"/>
    <property type="match status" value="1"/>
</dbReference>
<dbReference type="InterPro" id="IPR025110">
    <property type="entry name" value="AMP-bd_C"/>
</dbReference>
<dbReference type="SUPFAM" id="SSF56801">
    <property type="entry name" value="Acetyl-CoA synthetase-like"/>
    <property type="match status" value="1"/>
</dbReference>
<dbReference type="PANTHER" id="PTHR43767:SF1">
    <property type="entry name" value="NONRIBOSOMAL PEPTIDE SYNTHASE PES1 (EUROFUNG)-RELATED"/>
    <property type="match status" value="1"/>
</dbReference>
<dbReference type="InterPro" id="IPR020845">
    <property type="entry name" value="AMP-binding_CS"/>
</dbReference>
<feature type="domain" description="AMP-dependent synthetase/ligase" evidence="1">
    <location>
        <begin position="18"/>
        <end position="180"/>
    </location>
</feature>
<gene>
    <name evidence="3" type="ORF">ESP70_007285</name>
</gene>
<dbReference type="InterPro" id="IPR050237">
    <property type="entry name" value="ATP-dep_AMP-bd_enzyme"/>
</dbReference>
<evidence type="ECO:0000259" key="2">
    <source>
        <dbReference type="Pfam" id="PF13193"/>
    </source>
</evidence>
<dbReference type="AlphaFoldDB" id="A0A5M4FGB2"/>
<protein>
    <submittedName>
        <fullName evidence="3">AMP-binding protein</fullName>
    </submittedName>
</protein>
<keyword evidence="4" id="KW-1185">Reference proteome</keyword>
<proteinExistence type="predicted"/>